<dbReference type="Proteomes" id="UP000031668">
    <property type="component" value="Unassembled WGS sequence"/>
</dbReference>
<comment type="caution">
    <text evidence="1">The sequence shown here is derived from an EMBL/GenBank/DDBJ whole genome shotgun (WGS) entry which is preliminary data.</text>
</comment>
<dbReference type="EMBL" id="JWZT01005158">
    <property type="protein sequence ID" value="KII61995.1"/>
    <property type="molecule type" value="Genomic_DNA"/>
</dbReference>
<dbReference type="AlphaFoldDB" id="A0A0C2M4M6"/>
<name>A0A0C2M4M6_THEKT</name>
<reference evidence="1 2" key="1">
    <citation type="journal article" date="2014" name="Genome Biol. Evol.">
        <title>The genome of the myxosporean Thelohanellus kitauei shows adaptations to nutrient acquisition within its fish host.</title>
        <authorList>
            <person name="Yang Y."/>
            <person name="Xiong J."/>
            <person name="Zhou Z."/>
            <person name="Huo F."/>
            <person name="Miao W."/>
            <person name="Ran C."/>
            <person name="Liu Y."/>
            <person name="Zhang J."/>
            <person name="Feng J."/>
            <person name="Wang M."/>
            <person name="Wang M."/>
            <person name="Wang L."/>
            <person name="Yao B."/>
        </authorList>
    </citation>
    <scope>NUCLEOTIDE SEQUENCE [LARGE SCALE GENOMIC DNA]</scope>
    <source>
        <strain evidence="1">Wuqing</strain>
    </source>
</reference>
<evidence type="ECO:0000313" key="2">
    <source>
        <dbReference type="Proteomes" id="UP000031668"/>
    </source>
</evidence>
<sequence>MILKFDDIANLILREFVIVFKMDMEIITANVSTQRGIEKLITLPNIEKKRFSIFNMSKRLFFDIFTECVVKRKLSDELRKTIFEDNVLLMWISQTAITSLSFEMWVKARNLITLALIYHTPVMVHYLFMQDFNAIQILVSCISPEHFLKYLIFNVCPSIREKTSVSKPLASILSLQELDDIMVLQEVLILIYNALTEMRLVGDLKDPDSYFMERQVNHMVSCECKTKNVLKSKMYVDRSSFKSVIPDSRFIDIGTMMLHKACPQNPPQKDDAERAFIKYLNPGAPIYYLYTIPDTDYTFETLSRHYKDQVPYFLLPDVTDLREDFKGLNNFLFSETFFVFVMECFVRWYGKPELWKRDSLDLLLLILLILCLILRVSKYRDVCESDRERMFDFFGPHTKLENRSLLDIMMSERPNNQNPLVASMIDRFVSLSHLAKPSK</sequence>
<keyword evidence="2" id="KW-1185">Reference proteome</keyword>
<dbReference type="OrthoDB" id="26387at2759"/>
<protein>
    <submittedName>
        <fullName evidence="1">Uncharacterized protein</fullName>
    </submittedName>
</protein>
<gene>
    <name evidence="1" type="ORF">RF11_14153</name>
</gene>
<proteinExistence type="predicted"/>
<accession>A0A0C2M4M6</accession>
<evidence type="ECO:0000313" key="1">
    <source>
        <dbReference type="EMBL" id="KII61995.1"/>
    </source>
</evidence>
<organism evidence="1 2">
    <name type="scientific">Thelohanellus kitauei</name>
    <name type="common">Myxosporean</name>
    <dbReference type="NCBI Taxonomy" id="669202"/>
    <lineage>
        <taxon>Eukaryota</taxon>
        <taxon>Metazoa</taxon>
        <taxon>Cnidaria</taxon>
        <taxon>Myxozoa</taxon>
        <taxon>Myxosporea</taxon>
        <taxon>Bivalvulida</taxon>
        <taxon>Platysporina</taxon>
        <taxon>Myxobolidae</taxon>
        <taxon>Thelohanellus</taxon>
    </lineage>
</organism>